<dbReference type="SMART" id="SM00594">
    <property type="entry name" value="UAS"/>
    <property type="match status" value="1"/>
</dbReference>
<feature type="region of interest" description="Disordered" evidence="2">
    <location>
        <begin position="51"/>
        <end position="115"/>
    </location>
</feature>
<name>A0A7J6LWT6_PEROL</name>
<gene>
    <name evidence="4" type="ORF">FOL46_004852</name>
</gene>
<reference evidence="4 5" key="1">
    <citation type="submission" date="2020-04" db="EMBL/GenBank/DDBJ databases">
        <title>Perkinsus olseni comparative genomics.</title>
        <authorList>
            <person name="Bogema D.R."/>
        </authorList>
    </citation>
    <scope>NUCLEOTIDE SEQUENCE [LARGE SCALE GENOMIC DNA]</scope>
    <source>
        <strain evidence="4">ATCC PRA-31</strain>
    </source>
</reference>
<dbReference type="Gene3D" id="1.10.8.10">
    <property type="entry name" value="DNA helicase RuvA subunit, C-terminal domain"/>
    <property type="match status" value="1"/>
</dbReference>
<proteinExistence type="predicted"/>
<dbReference type="PROSITE" id="PS50033">
    <property type="entry name" value="UBX"/>
    <property type="match status" value="1"/>
</dbReference>
<dbReference type="Pfam" id="PF00789">
    <property type="entry name" value="UBX"/>
    <property type="match status" value="1"/>
</dbReference>
<evidence type="ECO:0000256" key="1">
    <source>
        <dbReference type="ARBA" id="ARBA00023054"/>
    </source>
</evidence>
<dbReference type="InterPro" id="IPR050730">
    <property type="entry name" value="UBX_domain-protein"/>
</dbReference>
<dbReference type="GO" id="GO:0005783">
    <property type="term" value="C:endoplasmic reticulum"/>
    <property type="evidence" value="ECO:0007669"/>
    <property type="project" value="TreeGrafter"/>
</dbReference>
<feature type="compositionally biased region" description="Polar residues" evidence="2">
    <location>
        <begin position="87"/>
        <end position="96"/>
    </location>
</feature>
<dbReference type="InterPro" id="IPR006577">
    <property type="entry name" value="UAS"/>
</dbReference>
<dbReference type="InterPro" id="IPR029071">
    <property type="entry name" value="Ubiquitin-like_domsf"/>
</dbReference>
<evidence type="ECO:0000313" key="4">
    <source>
        <dbReference type="EMBL" id="KAF4663251.1"/>
    </source>
</evidence>
<dbReference type="EMBL" id="JABANN010000295">
    <property type="protein sequence ID" value="KAF4663251.1"/>
    <property type="molecule type" value="Genomic_DNA"/>
</dbReference>
<dbReference type="Gene3D" id="3.40.30.10">
    <property type="entry name" value="Glutaredoxin"/>
    <property type="match status" value="1"/>
</dbReference>
<dbReference type="GO" id="GO:0036503">
    <property type="term" value="P:ERAD pathway"/>
    <property type="evidence" value="ECO:0007669"/>
    <property type="project" value="TreeGrafter"/>
</dbReference>
<dbReference type="PANTHER" id="PTHR23322">
    <property type="entry name" value="FAS-ASSOCIATED PROTEIN"/>
    <property type="match status" value="1"/>
</dbReference>
<dbReference type="Proteomes" id="UP000572268">
    <property type="component" value="Unassembled WGS sequence"/>
</dbReference>
<feature type="compositionally biased region" description="Basic residues" evidence="2">
    <location>
        <begin position="375"/>
        <end position="384"/>
    </location>
</feature>
<comment type="caution">
    <text evidence="4">The sequence shown here is derived from an EMBL/GenBank/DDBJ whole genome shotgun (WGS) entry which is preliminary data.</text>
</comment>
<dbReference type="Gene3D" id="3.10.20.90">
    <property type="entry name" value="Phosphatidylinositol 3-kinase Catalytic Subunit, Chain A, domain 1"/>
    <property type="match status" value="1"/>
</dbReference>
<accession>A0A7J6LWT6</accession>
<dbReference type="Pfam" id="PF14555">
    <property type="entry name" value="UBA_4"/>
    <property type="match status" value="1"/>
</dbReference>
<dbReference type="PANTHER" id="PTHR23322:SF1">
    <property type="entry name" value="FAS-ASSOCIATED FACTOR 2"/>
    <property type="match status" value="1"/>
</dbReference>
<feature type="compositionally biased region" description="Low complexity" evidence="2">
    <location>
        <begin position="51"/>
        <end position="69"/>
    </location>
</feature>
<dbReference type="AlphaFoldDB" id="A0A7J6LWT6"/>
<dbReference type="SUPFAM" id="SSF52833">
    <property type="entry name" value="Thioredoxin-like"/>
    <property type="match status" value="1"/>
</dbReference>
<sequence>MVAASDHDAAVAQVAEIANIPADRARQLLEVCDYDVERAVTLHLANNDEAAAQPSSSAIPAAAASSSSSGHNRSDYTPTRRVVAPTRPSSDPSLTTPLLGASQDEPAGGRGPQQQRPWWRSVLSAVASLFAKCFGFFGACFKGLWSFFTSGLTGTTVYNFNQWLEKGGDTRPHPRFFEGTFSQALSTAERSTKFLFVYLHNSGPHYAEGTEKFKSDILQGDSTVRELLDENFVLWGVDCGTAQGYSLAYRVMRARSFPYLCALMPKAAGGSPTGPQTAVEPDSELRVSGVLQGDSACSVEQVTGLLLKCVEDQNEMRSRVEAVRLQQQMDRELRQQQDQEYQEALAQDREAERNRKEAEERAKQEAKEEMDRTQKIQRRRQNARRRVEGMAQPAAGQSAAHIVLKMPSGKRFDRKFLADATVADLYDWADVCVDDSTQGKENEEEEEDSLGYFELSTAFPVTKLRGKRGRTLKDMGLAPNAVVMIAPIDPEEDPHAADDAAISSATLHDLRTQIDFRNTAGCAACCSLCEALFDKYTDVDMMVATPLDPRGMRASELKRKLKNLPGFQDDLTKTEAYRIEILSEWQQLTDNKHDTDFHMPGKEKAGPLTFHREADPVNQEGKDFYDTHGRIDFKGGC</sequence>
<dbReference type="GO" id="GO:0043130">
    <property type="term" value="F:ubiquitin binding"/>
    <property type="evidence" value="ECO:0007669"/>
    <property type="project" value="TreeGrafter"/>
</dbReference>
<dbReference type="InterPro" id="IPR001012">
    <property type="entry name" value="UBX_dom"/>
</dbReference>
<dbReference type="CDD" id="cd14273">
    <property type="entry name" value="UBA_TAP-C_like"/>
    <property type="match status" value="1"/>
</dbReference>
<feature type="domain" description="UBX" evidence="3">
    <location>
        <begin position="395"/>
        <end position="485"/>
    </location>
</feature>
<evidence type="ECO:0000259" key="3">
    <source>
        <dbReference type="PROSITE" id="PS50033"/>
    </source>
</evidence>
<feature type="region of interest" description="Disordered" evidence="2">
    <location>
        <begin position="334"/>
        <end position="394"/>
    </location>
</feature>
<dbReference type="CDD" id="cd01767">
    <property type="entry name" value="UBX"/>
    <property type="match status" value="1"/>
</dbReference>
<keyword evidence="1" id="KW-0175">Coiled coil</keyword>
<protein>
    <recommendedName>
        <fullName evidence="3">UBX domain-containing protein</fullName>
    </recommendedName>
</protein>
<dbReference type="SUPFAM" id="SSF54236">
    <property type="entry name" value="Ubiquitin-like"/>
    <property type="match status" value="1"/>
</dbReference>
<feature type="compositionally biased region" description="Basic and acidic residues" evidence="2">
    <location>
        <begin position="346"/>
        <end position="374"/>
    </location>
</feature>
<dbReference type="SMART" id="SM00166">
    <property type="entry name" value="UBX"/>
    <property type="match status" value="1"/>
</dbReference>
<organism evidence="4 5">
    <name type="scientific">Perkinsus olseni</name>
    <name type="common">Perkinsus atlanticus</name>
    <dbReference type="NCBI Taxonomy" id="32597"/>
    <lineage>
        <taxon>Eukaryota</taxon>
        <taxon>Sar</taxon>
        <taxon>Alveolata</taxon>
        <taxon>Perkinsozoa</taxon>
        <taxon>Perkinsea</taxon>
        <taxon>Perkinsida</taxon>
        <taxon>Perkinsidae</taxon>
        <taxon>Perkinsus</taxon>
    </lineage>
</organism>
<dbReference type="InterPro" id="IPR036249">
    <property type="entry name" value="Thioredoxin-like_sf"/>
</dbReference>
<evidence type="ECO:0000313" key="5">
    <source>
        <dbReference type="Proteomes" id="UP000572268"/>
    </source>
</evidence>
<evidence type="ECO:0000256" key="2">
    <source>
        <dbReference type="SAM" id="MobiDB-lite"/>
    </source>
</evidence>